<dbReference type="AlphaFoldDB" id="A0A1M5PTX8"/>
<name>A0A1M5PTX8_9BRAD</name>
<accession>A0A1M5PTX8</accession>
<protein>
    <submittedName>
        <fullName evidence="1">Uncharacterized protein</fullName>
    </submittedName>
</protein>
<evidence type="ECO:0000313" key="1">
    <source>
        <dbReference type="EMBL" id="SHH05162.1"/>
    </source>
</evidence>
<evidence type="ECO:0000313" key="2">
    <source>
        <dbReference type="Proteomes" id="UP000190675"/>
    </source>
</evidence>
<organism evidence="1 2">
    <name type="scientific">Bradyrhizobium erythrophlei</name>
    <dbReference type="NCBI Taxonomy" id="1437360"/>
    <lineage>
        <taxon>Bacteria</taxon>
        <taxon>Pseudomonadati</taxon>
        <taxon>Pseudomonadota</taxon>
        <taxon>Alphaproteobacteria</taxon>
        <taxon>Hyphomicrobiales</taxon>
        <taxon>Nitrobacteraceae</taxon>
        <taxon>Bradyrhizobium</taxon>
    </lineage>
</organism>
<dbReference type="EMBL" id="LT670818">
    <property type="protein sequence ID" value="SHH05162.1"/>
    <property type="molecule type" value="Genomic_DNA"/>
</dbReference>
<reference evidence="1 2" key="1">
    <citation type="submission" date="2016-11" db="EMBL/GenBank/DDBJ databases">
        <authorList>
            <person name="Jaros S."/>
            <person name="Januszkiewicz K."/>
            <person name="Wedrychowicz H."/>
        </authorList>
    </citation>
    <scope>NUCLEOTIDE SEQUENCE [LARGE SCALE GENOMIC DNA]</scope>
    <source>
        <strain evidence="1 2">GAS242</strain>
    </source>
</reference>
<gene>
    <name evidence="1" type="ORF">SAMN05444169_5465</name>
</gene>
<dbReference type="RefSeq" id="WP_154073437.1">
    <property type="nucleotide sequence ID" value="NZ_LT670818.1"/>
</dbReference>
<proteinExistence type="predicted"/>
<sequence length="117" mass="12872">MESPAIDEGYTQPVPVASPIRSQPQILVALRSRAKFAVMPNHEHQIPADEGLMMGASLMEYIAAMRWTILFFALAVLSPQKASANDCDAQRGCRKSPPTANNSYLFGTAVRGIRFDY</sequence>
<dbReference type="Proteomes" id="UP000190675">
    <property type="component" value="Chromosome I"/>
</dbReference>